<reference evidence="3" key="1">
    <citation type="journal article" date="2013" name="Lancet">
        <title>First case of E anophelis outbreak in an intensive-care unit.</title>
        <authorList>
            <person name="Teo J."/>
            <person name="Tan S.Y."/>
            <person name="Tay M."/>
            <person name="Ding Y."/>
            <person name="Kjelleberg S."/>
            <person name="Givskov M."/>
            <person name="Lin R.T."/>
            <person name="Yang L."/>
        </authorList>
    </citation>
    <scope>NUCLEOTIDE SEQUENCE [LARGE SCALE GENOMIC DNA]</scope>
    <source>
        <strain evidence="3">NUHP1</strain>
    </source>
</reference>
<reference evidence="3" key="2">
    <citation type="journal article" date="2015" name="Genome Biol. Evol.">
        <title>Complete Genome Sequence and Transcriptomic Analysis of the Novel Pathogen Elizabethkingia anophelis in Response to Oxidative Stress.</title>
        <authorList>
            <person name="Li Y."/>
            <person name="Liu Y."/>
            <person name="Chew S.C."/>
            <person name="Tay M."/>
            <person name="Salido M.M."/>
            <person name="Teo J."/>
            <person name="Lauro F.M."/>
            <person name="Givskov M."/>
            <person name="Yang L."/>
        </authorList>
    </citation>
    <scope>NUCLEOTIDE SEQUENCE</scope>
    <source>
        <strain evidence="3">NUHP1</strain>
    </source>
</reference>
<dbReference type="AlphaFoldDB" id="A0A077ECT8"/>
<dbReference type="HOGENOM" id="CLU_101306_0_0_10"/>
<dbReference type="EMBL" id="CP007547">
    <property type="protein sequence ID" value="AIL45292.1"/>
    <property type="molecule type" value="Genomic_DNA"/>
</dbReference>
<dbReference type="KEGG" id="eao:BD94_1517"/>
<evidence type="ECO:0000313" key="3">
    <source>
        <dbReference type="EMBL" id="AIL45292.1"/>
    </source>
</evidence>
<dbReference type="STRING" id="1338011.BD94_1517"/>
<evidence type="ECO:0000256" key="1">
    <source>
        <dbReference type="SAM" id="MobiDB-lite"/>
    </source>
</evidence>
<dbReference type="eggNOG" id="COG0845">
    <property type="taxonomic scope" value="Bacteria"/>
</dbReference>
<evidence type="ECO:0000259" key="2">
    <source>
        <dbReference type="Pfam" id="PF11827"/>
    </source>
</evidence>
<gene>
    <name evidence="3" type="ORF">BD94_1517</name>
</gene>
<protein>
    <submittedName>
        <fullName evidence="3">Putative Co/Zn/Cd efflux system membrane fusion protein</fullName>
    </submittedName>
</protein>
<dbReference type="Pfam" id="PF11827">
    <property type="entry name" value="DUF3347"/>
    <property type="match status" value="1"/>
</dbReference>
<name>A0A077ECT8_9FLAO</name>
<feature type="region of interest" description="Disordered" evidence="1">
    <location>
        <begin position="19"/>
        <end position="41"/>
    </location>
</feature>
<accession>A0A077ECT8</accession>
<feature type="compositionally biased region" description="Basic and acidic residues" evidence="1">
    <location>
        <begin position="23"/>
        <end position="34"/>
    </location>
</feature>
<sequence length="195" mass="21376">MKHLILGIFAISPNTLTGYSNSSEKKSEDADHTSDSSMEPSAAIGKTSILKNTDFGGLFSHYQHLASALSTDDNKGAANVANGILEALSKIETSNFNTEQRKTYNDIASNIKENAKHIANNGGSIAYQREHFATLSQDFYDIAKSFGTETPVYKVDRPMFDNKKGAIWLSSHKEVKNPYYGKAMAACGEIQEKLK</sequence>
<dbReference type="RefSeq" id="WP_024563784.1">
    <property type="nucleotide sequence ID" value="NZ_CP007547.1"/>
</dbReference>
<dbReference type="InterPro" id="IPR021782">
    <property type="entry name" value="DUF3347"/>
</dbReference>
<feature type="domain" description="DUF3347" evidence="2">
    <location>
        <begin position="59"/>
        <end position="149"/>
    </location>
</feature>
<dbReference type="Proteomes" id="UP000028933">
    <property type="component" value="Chromosome"/>
</dbReference>
<organism evidence="3 4">
    <name type="scientific">Elizabethkingia anophelis NUHP1</name>
    <dbReference type="NCBI Taxonomy" id="1338011"/>
    <lineage>
        <taxon>Bacteria</taxon>
        <taxon>Pseudomonadati</taxon>
        <taxon>Bacteroidota</taxon>
        <taxon>Flavobacteriia</taxon>
        <taxon>Flavobacteriales</taxon>
        <taxon>Weeksellaceae</taxon>
        <taxon>Elizabethkingia</taxon>
    </lineage>
</organism>
<evidence type="ECO:0000313" key="4">
    <source>
        <dbReference type="Proteomes" id="UP000028933"/>
    </source>
</evidence>
<proteinExistence type="predicted"/>